<reference evidence="1 2" key="1">
    <citation type="submission" date="2011-09" db="EMBL/GenBank/DDBJ databases">
        <authorList>
            <person name="Weinstock G."/>
            <person name="Sodergren E."/>
            <person name="Clifton S."/>
            <person name="Fulton L."/>
            <person name="Fulton B."/>
            <person name="Courtney L."/>
            <person name="Fronick C."/>
            <person name="Harrison M."/>
            <person name="Strong C."/>
            <person name="Farmer C."/>
            <person name="Delahaunty K."/>
            <person name="Markovic C."/>
            <person name="Hall O."/>
            <person name="Minx P."/>
            <person name="Tomlinson C."/>
            <person name="Mitreva M."/>
            <person name="Hou S."/>
            <person name="Chen J."/>
            <person name="Wollam A."/>
            <person name="Pepin K.H."/>
            <person name="Johnson M."/>
            <person name="Bhonagiri V."/>
            <person name="Zhang X."/>
            <person name="Suruliraj S."/>
            <person name="Warren W."/>
            <person name="Chinwalla A."/>
            <person name="Mardis E.R."/>
            <person name="Wilson R.K."/>
        </authorList>
    </citation>
    <scope>NUCLEOTIDE SEQUENCE [LARGE SCALE GENOMIC DNA]</scope>
    <source>
        <strain evidence="1 2">F0435</strain>
    </source>
</reference>
<sequence>MQVSAWRSCPSKVNGARFLSGAAVLQHRHGQKTHLYSTAFDNEAQTKRLYFHK</sequence>
<comment type="caution">
    <text evidence="1">The sequence shown here is derived from an EMBL/GenBank/DDBJ whole genome shotgun (WGS) entry which is preliminary data.</text>
</comment>
<evidence type="ECO:0000313" key="2">
    <source>
        <dbReference type="Proteomes" id="UP000005025"/>
    </source>
</evidence>
<evidence type="ECO:0000313" key="1">
    <source>
        <dbReference type="EMBL" id="EHO51945.1"/>
    </source>
</evidence>
<organism evidence="1 2">
    <name type="scientific">Lentilactobacillus kisonensis F0435</name>
    <dbReference type="NCBI Taxonomy" id="797516"/>
    <lineage>
        <taxon>Bacteria</taxon>
        <taxon>Bacillati</taxon>
        <taxon>Bacillota</taxon>
        <taxon>Bacilli</taxon>
        <taxon>Lactobacillales</taxon>
        <taxon>Lactobacillaceae</taxon>
        <taxon>Lentilactobacillus</taxon>
    </lineage>
</organism>
<name>H1LF93_9LACO</name>
<proteinExistence type="predicted"/>
<dbReference type="Proteomes" id="UP000005025">
    <property type="component" value="Unassembled WGS sequence"/>
</dbReference>
<dbReference type="AlphaFoldDB" id="H1LF93"/>
<dbReference type="EMBL" id="AGRJ01000121">
    <property type="protein sequence ID" value="EHO51945.1"/>
    <property type="molecule type" value="Genomic_DNA"/>
</dbReference>
<dbReference type="HOGENOM" id="CLU_3062820_0_0_9"/>
<gene>
    <name evidence="1" type="ORF">HMPREF9104_01269</name>
</gene>
<accession>H1LF93</accession>
<protein>
    <submittedName>
        <fullName evidence="1">Uncharacterized protein</fullName>
    </submittedName>
</protein>